<dbReference type="GO" id="GO:0003700">
    <property type="term" value="F:DNA-binding transcription factor activity"/>
    <property type="evidence" value="ECO:0007669"/>
    <property type="project" value="InterPro"/>
</dbReference>
<dbReference type="EMBL" id="SXCS01000008">
    <property type="protein sequence ID" value="NFR62683.1"/>
    <property type="molecule type" value="Genomic_DNA"/>
</dbReference>
<dbReference type="PROSITE" id="PS50995">
    <property type="entry name" value="HTH_MARR_2"/>
    <property type="match status" value="1"/>
</dbReference>
<dbReference type="InterPro" id="IPR023187">
    <property type="entry name" value="Tscrpt_reg_MarR-type_CS"/>
</dbReference>
<dbReference type="GeneID" id="92937849"/>
<dbReference type="SMART" id="SM00347">
    <property type="entry name" value="HTH_MARR"/>
    <property type="match status" value="1"/>
</dbReference>
<dbReference type="Gene3D" id="1.10.10.10">
    <property type="entry name" value="Winged helix-like DNA-binding domain superfamily/Winged helix DNA-binding domain"/>
    <property type="match status" value="1"/>
</dbReference>
<proteinExistence type="predicted"/>
<dbReference type="RefSeq" id="WP_003490195.1">
    <property type="nucleotide sequence ID" value="NZ_CBCRVC010000040.1"/>
</dbReference>
<dbReference type="PANTHER" id="PTHR42756:SF2">
    <property type="entry name" value="MARR FAMILY REGULATORY PROTEIN"/>
    <property type="match status" value="1"/>
</dbReference>
<reference evidence="6 10" key="4">
    <citation type="submission" date="2019-04" db="EMBL/GenBank/DDBJ databases">
        <title>Genome sequencing of Clostridium botulinum Groups I-IV and Clostridium butyricum.</title>
        <authorList>
            <person name="Brunt J."/>
            <person name="Van Vliet A.H.M."/>
            <person name="Stringer S.C."/>
            <person name="Carter A.T."/>
            <person name="Peck M.W."/>
        </authorList>
    </citation>
    <scope>NUCLEOTIDE SEQUENCE [LARGE SCALE GENOMIC DNA]</scope>
    <source>
        <strain evidence="6 10">IFR 18/108</strain>
    </source>
</reference>
<dbReference type="PANTHER" id="PTHR42756">
    <property type="entry name" value="TRANSCRIPTIONAL REGULATOR, MARR"/>
    <property type="match status" value="1"/>
</dbReference>
<dbReference type="InterPro" id="IPR000835">
    <property type="entry name" value="HTH_MarR-typ"/>
</dbReference>
<reference evidence="5" key="1">
    <citation type="submission" date="2014-08" db="EMBL/GenBank/DDBJ databases">
        <authorList>
            <person name="Kubiak A."/>
            <person name="Poehlein A."/>
            <person name="Daniel R."/>
            <person name="Minton N.P."/>
        </authorList>
    </citation>
    <scope>NUCLEOTIDE SEQUENCE</scope>
    <source>
        <strain evidence="5">NCIMB 10696</strain>
    </source>
</reference>
<evidence type="ECO:0000256" key="1">
    <source>
        <dbReference type="ARBA" id="ARBA00023015"/>
    </source>
</evidence>
<dbReference type="AlphaFoldDB" id="A0A7X5PB27"/>
<dbReference type="PRINTS" id="PR00598">
    <property type="entry name" value="HTHMARR"/>
</dbReference>
<reference evidence="5 8" key="2">
    <citation type="journal article" date="2015" name="PLoS ONE">
        <title>A universal mariner transposon system for forward genetic studies in the genus clostridium.</title>
        <authorList>
            <person name="Zhang Y."/>
            <person name="Grosse-Honebrink A."/>
            <person name="Minton N.P."/>
        </authorList>
    </citation>
    <scope>NUCLEOTIDE SEQUENCE [LARGE SCALE GENOMIC DNA]</scope>
    <source>
        <strain evidence="5 8">NCIMB 10696</strain>
    </source>
</reference>
<evidence type="ECO:0000313" key="8">
    <source>
        <dbReference type="Proteomes" id="UP000033052"/>
    </source>
</evidence>
<dbReference type="Proteomes" id="UP000033052">
    <property type="component" value="Chromosome"/>
</dbReference>
<dbReference type="InterPro" id="IPR036390">
    <property type="entry name" value="WH_DNA-bd_sf"/>
</dbReference>
<evidence type="ECO:0000313" key="9">
    <source>
        <dbReference type="Proteomes" id="UP000223854"/>
    </source>
</evidence>
<organism evidence="6 10">
    <name type="scientific">Clostridium sporogenes</name>
    <dbReference type="NCBI Taxonomy" id="1509"/>
    <lineage>
        <taxon>Bacteria</taxon>
        <taxon>Bacillati</taxon>
        <taxon>Bacillota</taxon>
        <taxon>Clostridia</taxon>
        <taxon>Eubacteriales</taxon>
        <taxon>Clostridiaceae</taxon>
        <taxon>Clostridium</taxon>
    </lineage>
</organism>
<evidence type="ECO:0000259" key="4">
    <source>
        <dbReference type="PROSITE" id="PS50995"/>
    </source>
</evidence>
<accession>A0A7X5PB27</accession>
<keyword evidence="9" id="KW-1185">Reference proteome</keyword>
<dbReference type="Proteomes" id="UP000223854">
    <property type="component" value="Unassembled WGS sequence"/>
</dbReference>
<evidence type="ECO:0000256" key="3">
    <source>
        <dbReference type="ARBA" id="ARBA00023163"/>
    </source>
</evidence>
<protein>
    <submittedName>
        <fullName evidence="5">MarR family transcriptional regulator</fullName>
    </submittedName>
    <submittedName>
        <fullName evidence="6">Winged helix-turn-helix transcriptional regulator</fullName>
    </submittedName>
</protein>
<dbReference type="InterPro" id="IPR036388">
    <property type="entry name" value="WH-like_DNA-bd_sf"/>
</dbReference>
<evidence type="ECO:0000313" key="5">
    <source>
        <dbReference type="EMBL" id="AKC61832.1"/>
    </source>
</evidence>
<dbReference type="EMBL" id="PDLH01000007">
    <property type="protein sequence ID" value="PHH00955.1"/>
    <property type="molecule type" value="Genomic_DNA"/>
</dbReference>
<reference evidence="7 9" key="3">
    <citation type="submission" date="2017-09" db="EMBL/GenBank/DDBJ databases">
        <title>FDA dAtabase for Regulatory Grade micrObial Sequences (FDA-ARGOS): Supporting development and validation of Infectious Disease Dx tests.</title>
        <authorList>
            <person name="Kerrigan L."/>
            <person name="Long C."/>
            <person name="Tallon L.J."/>
            <person name="Sadzewicz L."/>
            <person name="Ott S."/>
            <person name="Zhao X."/>
            <person name="Nagaraj S."/>
            <person name="Vavikolanu K."/>
            <person name="Aluvathingal J."/>
            <person name="Nadendla S."/>
            <person name="Sichtig H."/>
        </authorList>
    </citation>
    <scope>NUCLEOTIDE SEQUENCE [LARGE SCALE GENOMIC DNA]</scope>
    <source>
        <strain evidence="7 9">FDAARGOS_423</strain>
    </source>
</reference>
<evidence type="ECO:0000256" key="2">
    <source>
        <dbReference type="ARBA" id="ARBA00023125"/>
    </source>
</evidence>
<feature type="domain" description="HTH marR-type" evidence="4">
    <location>
        <begin position="9"/>
        <end position="138"/>
    </location>
</feature>
<dbReference type="EMBL" id="CP009225">
    <property type="protein sequence ID" value="AKC61832.1"/>
    <property type="molecule type" value="Genomic_DNA"/>
</dbReference>
<gene>
    <name evidence="5" type="ORF">CLSPO_c11120</name>
    <name evidence="7" type="ORF">CRX47_14275</name>
    <name evidence="6" type="ORF">FDF70_14635</name>
</gene>
<keyword evidence="3" id="KW-0804">Transcription</keyword>
<dbReference type="Pfam" id="PF01047">
    <property type="entry name" value="MarR"/>
    <property type="match status" value="1"/>
</dbReference>
<sequence length="146" mass="16978">MGRNTECLGNKYISMLYRAGNCYINKELCKYGVGSGQYIFLLYVFNNNGCNQEEISTILNIDKGTTARALQKLEKEGYINKEVDKNDRRINHVIVTKKGSEIIDTIIETLNSWEKMLYSDFTEREKKELFKLLEKASLNCHNYKIK</sequence>
<dbReference type="KEGG" id="cld:CLSPO_c11120"/>
<dbReference type="Proteomes" id="UP000486601">
    <property type="component" value="Unassembled WGS sequence"/>
</dbReference>
<evidence type="ECO:0000313" key="6">
    <source>
        <dbReference type="EMBL" id="NFR62683.1"/>
    </source>
</evidence>
<keyword evidence="1" id="KW-0805">Transcription regulation</keyword>
<evidence type="ECO:0000313" key="7">
    <source>
        <dbReference type="EMBL" id="PHH00955.1"/>
    </source>
</evidence>
<dbReference type="SUPFAM" id="SSF46785">
    <property type="entry name" value="Winged helix' DNA-binding domain"/>
    <property type="match status" value="1"/>
</dbReference>
<dbReference type="CDD" id="cd00090">
    <property type="entry name" value="HTH_ARSR"/>
    <property type="match status" value="1"/>
</dbReference>
<dbReference type="GO" id="GO:0003677">
    <property type="term" value="F:DNA binding"/>
    <property type="evidence" value="ECO:0007669"/>
    <property type="project" value="UniProtKB-KW"/>
</dbReference>
<dbReference type="InterPro" id="IPR011991">
    <property type="entry name" value="ArsR-like_HTH"/>
</dbReference>
<dbReference type="PROSITE" id="PS01117">
    <property type="entry name" value="HTH_MARR_1"/>
    <property type="match status" value="1"/>
</dbReference>
<keyword evidence="2" id="KW-0238">DNA-binding</keyword>
<name>A0A7X5PB27_CLOSG</name>
<evidence type="ECO:0000313" key="10">
    <source>
        <dbReference type="Proteomes" id="UP000486601"/>
    </source>
</evidence>